<evidence type="ECO:0000313" key="4">
    <source>
        <dbReference type="Proteomes" id="UP000068026"/>
    </source>
</evidence>
<evidence type="ECO:0000313" key="5">
    <source>
        <dbReference type="Proteomes" id="UP000184204"/>
    </source>
</evidence>
<protein>
    <submittedName>
        <fullName evidence="2">Bifunctional polymyxin resistance protein ArnA</fullName>
    </submittedName>
    <submittedName>
        <fullName evidence="3">Methionyl-tRNA formyltransferase</fullName>
    </submittedName>
</protein>
<dbReference type="EMBL" id="FQUA01000012">
    <property type="protein sequence ID" value="SHE96760.1"/>
    <property type="molecule type" value="Genomic_DNA"/>
</dbReference>
<reference evidence="2 4" key="1">
    <citation type="journal article" date="2016" name="Genome Announc.">
        <title>Complete Genome Sequence of the Amino Acid-Fermenting Clostridium propionicum X2 (DSM 1682).</title>
        <authorList>
            <person name="Poehlein A."/>
            <person name="Schlien K."/>
            <person name="Chowdhury N.P."/>
            <person name="Gottschalk G."/>
            <person name="Buckel W."/>
            <person name="Daniel R."/>
        </authorList>
    </citation>
    <scope>NUCLEOTIDE SEQUENCE [LARGE SCALE GENOMIC DNA]</scope>
    <source>
        <strain evidence="2 4">X2</strain>
    </source>
</reference>
<dbReference type="InterPro" id="IPR036477">
    <property type="entry name" value="Formyl_transf_N_sf"/>
</dbReference>
<dbReference type="KEGG" id="cpro:CPRO_17230"/>
<name>A0A0X1U8Q6_ANAPI</name>
<proteinExistence type="predicted"/>
<evidence type="ECO:0000259" key="1">
    <source>
        <dbReference type="Pfam" id="PF00551"/>
    </source>
</evidence>
<dbReference type="RefSeq" id="WP_082754289.1">
    <property type="nucleotide sequence ID" value="NZ_CP014223.1"/>
</dbReference>
<evidence type="ECO:0000313" key="2">
    <source>
        <dbReference type="EMBL" id="AMJ41311.1"/>
    </source>
</evidence>
<reference evidence="3" key="3">
    <citation type="submission" date="2016-11" db="EMBL/GenBank/DDBJ databases">
        <authorList>
            <person name="Varghese N."/>
            <person name="Submissions S."/>
        </authorList>
    </citation>
    <scope>NUCLEOTIDE SEQUENCE</scope>
    <source>
        <strain evidence="3">DSM 1682</strain>
    </source>
</reference>
<dbReference type="PANTHER" id="PTHR11138">
    <property type="entry name" value="METHIONYL-TRNA FORMYLTRANSFERASE"/>
    <property type="match status" value="1"/>
</dbReference>
<dbReference type="Pfam" id="PF00551">
    <property type="entry name" value="Formyl_trans_N"/>
    <property type="match status" value="1"/>
</dbReference>
<keyword evidence="4" id="KW-1185">Reference proteome</keyword>
<reference evidence="5" key="4">
    <citation type="submission" date="2016-11" db="EMBL/GenBank/DDBJ databases">
        <authorList>
            <person name="Jaros S."/>
            <person name="Januszkiewicz K."/>
            <person name="Wedrychowicz H."/>
        </authorList>
    </citation>
    <scope>NUCLEOTIDE SEQUENCE [LARGE SCALE GENOMIC DNA]</scope>
    <source>
        <strain evidence="5">DSM 1682</strain>
    </source>
</reference>
<dbReference type="AlphaFoldDB" id="A0A0X1U8Q6"/>
<accession>A0A0X1U8Q6</accession>
<dbReference type="Proteomes" id="UP000184204">
    <property type="component" value="Unassembled WGS sequence"/>
</dbReference>
<gene>
    <name evidence="2" type="primary">arnA</name>
    <name evidence="2" type="ORF">CPRO_17230</name>
    <name evidence="3" type="ORF">SAMN02745151_02349</name>
</gene>
<sequence>MKIAYIGIDMLYPALLSLAGNCEIMEVFTCETDNETEFNLQVCAFAREHKIPLTVGKIKREDIVRLKKNGCDVVVCGGYYHRIPVDDSLPMVNIHHSLLPIGRGAWPMPATILRGLTESGVTVHKITKEFDEGDILLQERVPVAPKENLRTLTAKQLALLPDMMKRLVTEFDLLWGQAVPQGKGEYWSCPMESDYPITEHMSTVEADLILRAFYGYECIYQIQDKQYGLVGGVLQTDENTRDHRFPVQGGFIEAEQVKEL</sequence>
<dbReference type="GO" id="GO:0004479">
    <property type="term" value="F:methionyl-tRNA formyltransferase activity"/>
    <property type="evidence" value="ECO:0007669"/>
    <property type="project" value="TreeGrafter"/>
</dbReference>
<reference evidence="4" key="2">
    <citation type="submission" date="2016-01" db="EMBL/GenBank/DDBJ databases">
        <authorList>
            <person name="Poehlein A."/>
            <person name="Schlien K."/>
            <person name="Gottschalk G."/>
            <person name="Buckel W."/>
            <person name="Daniel R."/>
        </authorList>
    </citation>
    <scope>NUCLEOTIDE SEQUENCE [LARGE SCALE GENOMIC DNA]</scope>
    <source>
        <strain evidence="4">X2</strain>
    </source>
</reference>
<evidence type="ECO:0000313" key="3">
    <source>
        <dbReference type="EMBL" id="SHE96760.1"/>
    </source>
</evidence>
<dbReference type="PANTHER" id="PTHR11138:SF5">
    <property type="entry name" value="METHIONYL-TRNA FORMYLTRANSFERASE, MITOCHONDRIAL"/>
    <property type="match status" value="1"/>
</dbReference>
<dbReference type="EMBL" id="CP014223">
    <property type="protein sequence ID" value="AMJ41311.1"/>
    <property type="molecule type" value="Genomic_DNA"/>
</dbReference>
<dbReference type="InterPro" id="IPR002376">
    <property type="entry name" value="Formyl_transf_N"/>
</dbReference>
<dbReference type="Gene3D" id="3.40.50.12230">
    <property type="match status" value="1"/>
</dbReference>
<feature type="domain" description="Formyl transferase N-terminal" evidence="1">
    <location>
        <begin position="59"/>
        <end position="157"/>
    </location>
</feature>
<dbReference type="Proteomes" id="UP000068026">
    <property type="component" value="Chromosome"/>
</dbReference>
<organism evidence="3 5">
    <name type="scientific">Anaerotignum propionicum DSM 1682</name>
    <dbReference type="NCBI Taxonomy" id="991789"/>
    <lineage>
        <taxon>Bacteria</taxon>
        <taxon>Bacillati</taxon>
        <taxon>Bacillota</taxon>
        <taxon>Clostridia</taxon>
        <taxon>Lachnospirales</taxon>
        <taxon>Anaerotignaceae</taxon>
        <taxon>Anaerotignum</taxon>
    </lineage>
</organism>
<dbReference type="CDD" id="cd08369">
    <property type="entry name" value="FMT_core"/>
    <property type="match status" value="1"/>
</dbReference>
<dbReference type="SUPFAM" id="SSF53328">
    <property type="entry name" value="Formyltransferase"/>
    <property type="match status" value="1"/>
</dbReference>
<dbReference type="OrthoDB" id="9802815at2"/>